<dbReference type="AlphaFoldDB" id="A0A1H1BLW4"/>
<keyword evidence="2" id="KW-1185">Reference proteome</keyword>
<proteinExistence type="predicted"/>
<gene>
    <name evidence="1" type="ORF">SAMN04489765_0762</name>
</gene>
<reference evidence="2" key="1">
    <citation type="submission" date="2016-10" db="EMBL/GenBank/DDBJ databases">
        <authorList>
            <person name="Varghese N."/>
            <person name="Submissions S."/>
        </authorList>
    </citation>
    <scope>NUCLEOTIDE SEQUENCE [LARGE SCALE GENOMIC DNA]</scope>
    <source>
        <strain evidence="2">DSM 44142</strain>
    </source>
</reference>
<dbReference type="EMBL" id="FNLF01000002">
    <property type="protein sequence ID" value="SDQ53015.1"/>
    <property type="molecule type" value="Genomic_DNA"/>
</dbReference>
<dbReference type="STRING" id="47312.SAMN04489765_0762"/>
<dbReference type="Proteomes" id="UP000183053">
    <property type="component" value="Unassembled WGS sequence"/>
</dbReference>
<protein>
    <submittedName>
        <fullName evidence="1">Uncharacterized protein</fullName>
    </submittedName>
</protein>
<evidence type="ECO:0000313" key="1">
    <source>
        <dbReference type="EMBL" id="SDQ53015.1"/>
    </source>
</evidence>
<accession>A0A1H1BLW4</accession>
<dbReference type="RefSeq" id="WP_115391402.1">
    <property type="nucleotide sequence ID" value="NZ_FNLF01000002.1"/>
</dbReference>
<organism evidence="1 2">
    <name type="scientific">Tsukamurella pulmonis</name>
    <dbReference type="NCBI Taxonomy" id="47312"/>
    <lineage>
        <taxon>Bacteria</taxon>
        <taxon>Bacillati</taxon>
        <taxon>Actinomycetota</taxon>
        <taxon>Actinomycetes</taxon>
        <taxon>Mycobacteriales</taxon>
        <taxon>Tsukamurellaceae</taxon>
        <taxon>Tsukamurella</taxon>
    </lineage>
</organism>
<evidence type="ECO:0000313" key="2">
    <source>
        <dbReference type="Proteomes" id="UP000183053"/>
    </source>
</evidence>
<name>A0A1H1BLW4_9ACTN</name>
<sequence length="63" mass="6934">MSEITETVVGECTECGGPLVKRVTKIGKGYGSDGFSRIKRAIYCRKGCIDRTMTPEDIERYGA</sequence>